<dbReference type="AlphaFoldDB" id="A0A2S5KQX0"/>
<dbReference type="Pfam" id="PF16074">
    <property type="entry name" value="PilW"/>
    <property type="match status" value="1"/>
</dbReference>
<evidence type="ECO:0000256" key="1">
    <source>
        <dbReference type="SAM" id="Phobius"/>
    </source>
</evidence>
<dbReference type="InterPro" id="IPR012902">
    <property type="entry name" value="N_methyl_site"/>
</dbReference>
<keyword evidence="1" id="KW-1133">Transmembrane helix</keyword>
<gene>
    <name evidence="2" type="ORF">C4K68_11310</name>
</gene>
<protein>
    <recommendedName>
        <fullName evidence="4">Pilus assembly protein PilW</fullName>
    </recommendedName>
</protein>
<dbReference type="EMBL" id="PRLP01000035">
    <property type="protein sequence ID" value="PPC77254.1"/>
    <property type="molecule type" value="Genomic_DNA"/>
</dbReference>
<keyword evidence="1" id="KW-0812">Transmembrane</keyword>
<keyword evidence="1" id="KW-0472">Membrane</keyword>
<evidence type="ECO:0000313" key="3">
    <source>
        <dbReference type="Proteomes" id="UP000238196"/>
    </source>
</evidence>
<proteinExistence type="predicted"/>
<dbReference type="PROSITE" id="PS00409">
    <property type="entry name" value="PROKAR_NTER_METHYL"/>
    <property type="match status" value="1"/>
</dbReference>
<evidence type="ECO:0008006" key="4">
    <source>
        <dbReference type="Google" id="ProtNLM"/>
    </source>
</evidence>
<dbReference type="GO" id="GO:0043683">
    <property type="term" value="P:type IV pilus assembly"/>
    <property type="evidence" value="ECO:0007669"/>
    <property type="project" value="InterPro"/>
</dbReference>
<organism evidence="2 3">
    <name type="scientific">Proteobacteria bacterium 228</name>
    <dbReference type="NCBI Taxonomy" id="2083153"/>
    <lineage>
        <taxon>Bacteria</taxon>
        <taxon>Pseudomonadati</taxon>
        <taxon>Pseudomonadota</taxon>
    </lineage>
</organism>
<dbReference type="InterPro" id="IPR032092">
    <property type="entry name" value="PilW"/>
</dbReference>
<accession>A0A2S5KQX0</accession>
<reference evidence="2 3" key="1">
    <citation type="submission" date="2018-02" db="EMBL/GenBank/DDBJ databases">
        <title>novel marine gammaproteobacteria from coastal saline agro ecosystem.</title>
        <authorList>
            <person name="Krishnan R."/>
            <person name="Ramesh Kumar N."/>
        </authorList>
    </citation>
    <scope>NUCLEOTIDE SEQUENCE [LARGE SCALE GENOMIC DNA]</scope>
    <source>
        <strain evidence="2 3">228</strain>
    </source>
</reference>
<name>A0A2S5KQX0_9PROT</name>
<sequence>MNSALRSPVFYRQRGVSLIELMISLALGVVLVLAATDVLLSGRQTYASVTASSELQDTARYVQNILGQQIEHAGYTDQPLNALSSEFSADSSASPTWEAGQVINVSTNTSISGSPDELYLRLQGSSEDTLLDCLGYTLSSSETVTMRFFIDASRTLYCQTQGHSDAARNSTQPLVEGVENMHLLFGVDADQDRSIEQWLTPAELQIAPLLSPYVVGVRVGLVISSITAVSLSASAPDFTLLESTVSTSSSSRLRQAFESSYWLPNVALSTED</sequence>
<dbReference type="NCBIfam" id="TIGR02532">
    <property type="entry name" value="IV_pilin_GFxxxE"/>
    <property type="match status" value="1"/>
</dbReference>
<feature type="transmembrane region" description="Helical" evidence="1">
    <location>
        <begin position="21"/>
        <end position="40"/>
    </location>
</feature>
<dbReference type="Pfam" id="PF07963">
    <property type="entry name" value="N_methyl"/>
    <property type="match status" value="1"/>
</dbReference>
<evidence type="ECO:0000313" key="2">
    <source>
        <dbReference type="EMBL" id="PPC77254.1"/>
    </source>
</evidence>
<dbReference type="OrthoDB" id="5296662at2"/>
<comment type="caution">
    <text evidence="2">The sequence shown here is derived from an EMBL/GenBank/DDBJ whole genome shotgun (WGS) entry which is preliminary data.</text>
</comment>
<dbReference type="Proteomes" id="UP000238196">
    <property type="component" value="Unassembled WGS sequence"/>
</dbReference>